<dbReference type="FunFam" id="3.20.20.120:FF:000002">
    <property type="entry name" value="Enolase 1"/>
    <property type="match status" value="1"/>
</dbReference>
<dbReference type="SFLD" id="SFLDG00178">
    <property type="entry name" value="enolase"/>
    <property type="match status" value="1"/>
</dbReference>
<keyword evidence="7" id="KW-0456">Lyase</keyword>
<evidence type="ECO:0000256" key="3">
    <source>
        <dbReference type="ARBA" id="ARBA00012058"/>
    </source>
</evidence>
<feature type="binding site" evidence="11">
    <location>
        <position position="294"/>
    </location>
    <ligand>
        <name>substrate</name>
    </ligand>
</feature>
<comment type="pathway">
    <text evidence="1">Carbohydrate degradation; glycolysis; pyruvate from D-glyceraldehyde 3-phosphate: step 4/5.</text>
</comment>
<dbReference type="EMBL" id="AMQM01000435">
    <property type="status" value="NOT_ANNOTATED_CDS"/>
    <property type="molecule type" value="Genomic_DNA"/>
</dbReference>
<gene>
    <name evidence="16" type="primary">20209901</name>
    <name evidence="15" type="ORF">HELRODRAFT_184900</name>
</gene>
<feature type="binding site" evidence="11">
    <location>
        <position position="158"/>
    </location>
    <ligand>
        <name>substrate</name>
    </ligand>
</feature>
<evidence type="ECO:0000259" key="14">
    <source>
        <dbReference type="SMART" id="SM01193"/>
    </source>
</evidence>
<dbReference type="PANTHER" id="PTHR11902">
    <property type="entry name" value="ENOLASE"/>
    <property type="match status" value="1"/>
</dbReference>
<reference evidence="15 17" key="2">
    <citation type="journal article" date="2013" name="Nature">
        <title>Insights into bilaterian evolution from three spiralian genomes.</title>
        <authorList>
            <person name="Simakov O."/>
            <person name="Marletaz F."/>
            <person name="Cho S.J."/>
            <person name="Edsinger-Gonzales E."/>
            <person name="Havlak P."/>
            <person name="Hellsten U."/>
            <person name="Kuo D.H."/>
            <person name="Larsson T."/>
            <person name="Lv J."/>
            <person name="Arendt D."/>
            <person name="Savage R."/>
            <person name="Osoegawa K."/>
            <person name="de Jong P."/>
            <person name="Grimwood J."/>
            <person name="Chapman J.A."/>
            <person name="Shapiro H."/>
            <person name="Aerts A."/>
            <person name="Otillar R.P."/>
            <person name="Terry A.Y."/>
            <person name="Boore J.L."/>
            <person name="Grigoriev I.V."/>
            <person name="Lindberg D.R."/>
            <person name="Seaver E.C."/>
            <person name="Weisblat D.A."/>
            <person name="Putnam N.H."/>
            <person name="Rokhsar D.S."/>
        </authorList>
    </citation>
    <scope>NUCLEOTIDE SEQUENCE</scope>
</reference>
<dbReference type="PRINTS" id="PR00148">
    <property type="entry name" value="ENOLASE"/>
</dbReference>
<dbReference type="InterPro" id="IPR020810">
    <property type="entry name" value="Enolase_C"/>
</dbReference>
<proteinExistence type="inferred from homology"/>
<feature type="binding site" evidence="11">
    <location>
        <begin position="371"/>
        <end position="374"/>
    </location>
    <ligand>
        <name>substrate</name>
    </ligand>
</feature>
<dbReference type="EMBL" id="KB096324">
    <property type="protein sequence ID" value="ESO05858.1"/>
    <property type="molecule type" value="Genomic_DNA"/>
</dbReference>
<dbReference type="GeneID" id="20209901"/>
<dbReference type="SMART" id="SM01193">
    <property type="entry name" value="Enolase_N"/>
    <property type="match status" value="1"/>
</dbReference>
<evidence type="ECO:0000256" key="12">
    <source>
        <dbReference type="PIRSR" id="PIRSR001400-3"/>
    </source>
</evidence>
<dbReference type="InterPro" id="IPR020809">
    <property type="entry name" value="Enolase_CS"/>
</dbReference>
<dbReference type="OMA" id="RCMMSHR"/>
<evidence type="ECO:0000256" key="5">
    <source>
        <dbReference type="ARBA" id="ARBA00022842"/>
    </source>
</evidence>
<evidence type="ECO:0000256" key="9">
    <source>
        <dbReference type="ARBA" id="ARBA00032132"/>
    </source>
</evidence>
<keyword evidence="17" id="KW-1185">Reference proteome</keyword>
<dbReference type="SUPFAM" id="SSF51604">
    <property type="entry name" value="Enolase C-terminal domain-like"/>
    <property type="match status" value="1"/>
</dbReference>
<dbReference type="eggNOG" id="KOG2670">
    <property type="taxonomic scope" value="Eukaryota"/>
</dbReference>
<dbReference type="OrthoDB" id="1739814at2759"/>
<dbReference type="SFLD" id="SFLDF00002">
    <property type="entry name" value="enolase"/>
    <property type="match status" value="1"/>
</dbReference>
<dbReference type="AlphaFoldDB" id="T1FM52"/>
<dbReference type="InterPro" id="IPR000941">
    <property type="entry name" value="Enolase"/>
</dbReference>
<keyword evidence="12" id="KW-0479">Metal-binding</keyword>
<dbReference type="STRING" id="6412.T1FM52"/>
<feature type="binding site" evidence="12">
    <location>
        <position position="294"/>
    </location>
    <ligand>
        <name>Mg(2+)</name>
        <dbReference type="ChEBI" id="CHEBI:18420"/>
    </ligand>
</feature>
<dbReference type="HOGENOM" id="CLU_031223_0_0_1"/>
<dbReference type="PROSITE" id="PS00164">
    <property type="entry name" value="ENOLASE"/>
    <property type="match status" value="1"/>
</dbReference>
<dbReference type="HAMAP" id="MF_00318">
    <property type="entry name" value="Enolase"/>
    <property type="match status" value="1"/>
</dbReference>
<dbReference type="InterPro" id="IPR036849">
    <property type="entry name" value="Enolase-like_C_sf"/>
</dbReference>
<dbReference type="PANTHER" id="PTHR11902:SF1">
    <property type="entry name" value="ENOLASE"/>
    <property type="match status" value="1"/>
</dbReference>
<evidence type="ECO:0000256" key="10">
    <source>
        <dbReference type="PIRSR" id="PIRSR001400-1"/>
    </source>
</evidence>
<dbReference type="KEGG" id="hro:HELRODRAFT_184900"/>
<organism evidence="16 17">
    <name type="scientific">Helobdella robusta</name>
    <name type="common">Californian leech</name>
    <dbReference type="NCBI Taxonomy" id="6412"/>
    <lineage>
        <taxon>Eukaryota</taxon>
        <taxon>Metazoa</taxon>
        <taxon>Spiralia</taxon>
        <taxon>Lophotrochozoa</taxon>
        <taxon>Annelida</taxon>
        <taxon>Clitellata</taxon>
        <taxon>Hirudinea</taxon>
        <taxon>Rhynchobdellida</taxon>
        <taxon>Glossiphoniidae</taxon>
        <taxon>Helobdella</taxon>
    </lineage>
</organism>
<evidence type="ECO:0000313" key="15">
    <source>
        <dbReference type="EMBL" id="ESO05858.1"/>
    </source>
</evidence>
<dbReference type="PIRSF" id="PIRSF001400">
    <property type="entry name" value="Enolase"/>
    <property type="match status" value="1"/>
</dbReference>
<evidence type="ECO:0000256" key="6">
    <source>
        <dbReference type="ARBA" id="ARBA00023152"/>
    </source>
</evidence>
<feature type="active site" description="Proton acceptor" evidence="10">
    <location>
        <position position="344"/>
    </location>
</feature>
<dbReference type="InterPro" id="IPR020811">
    <property type="entry name" value="Enolase_N"/>
</dbReference>
<dbReference type="Gene3D" id="3.20.20.120">
    <property type="entry name" value="Enolase-like C-terminal domain"/>
    <property type="match status" value="1"/>
</dbReference>
<feature type="domain" description="Enolase N-terminal" evidence="14">
    <location>
        <begin position="3"/>
        <end position="134"/>
    </location>
</feature>
<dbReference type="GO" id="GO:0004634">
    <property type="term" value="F:phosphopyruvate hydratase activity"/>
    <property type="evidence" value="ECO:0000318"/>
    <property type="project" value="GO_Central"/>
</dbReference>
<dbReference type="Pfam" id="PF03952">
    <property type="entry name" value="Enolase_N"/>
    <property type="match status" value="1"/>
</dbReference>
<dbReference type="SMART" id="SM01192">
    <property type="entry name" value="Enolase_C"/>
    <property type="match status" value="1"/>
</dbReference>
<feature type="active site" description="Proton donor" evidence="10">
    <location>
        <position position="210"/>
    </location>
</feature>
<evidence type="ECO:0000256" key="8">
    <source>
        <dbReference type="ARBA" id="ARBA00031125"/>
    </source>
</evidence>
<dbReference type="SUPFAM" id="SSF54826">
    <property type="entry name" value="Enolase N-terminal domain-like"/>
    <property type="match status" value="1"/>
</dbReference>
<evidence type="ECO:0000256" key="2">
    <source>
        <dbReference type="ARBA" id="ARBA00009604"/>
    </source>
</evidence>
<feature type="binding site" evidence="11">
    <location>
        <position position="167"/>
    </location>
    <ligand>
        <name>substrate</name>
    </ligand>
</feature>
<dbReference type="GO" id="GO:0006096">
    <property type="term" value="P:glycolytic process"/>
    <property type="evidence" value="ECO:0000318"/>
    <property type="project" value="GO_Central"/>
</dbReference>
<dbReference type="UniPathway" id="UPA00109">
    <property type="reaction ID" value="UER00187"/>
</dbReference>
<dbReference type="Gene3D" id="3.30.390.10">
    <property type="entry name" value="Enolase-like, N-terminal domain"/>
    <property type="match status" value="1"/>
</dbReference>
<keyword evidence="6" id="KW-0324">Glycolysis</keyword>
<feature type="binding site" evidence="11">
    <location>
        <position position="395"/>
    </location>
    <ligand>
        <name>substrate</name>
    </ligand>
</feature>
<feature type="binding site" evidence="12">
    <location>
        <position position="319"/>
    </location>
    <ligand>
        <name>Mg(2+)</name>
        <dbReference type="ChEBI" id="CHEBI:18420"/>
    </ligand>
</feature>
<dbReference type="EC" id="4.2.1.11" evidence="3"/>
<dbReference type="InterPro" id="IPR029017">
    <property type="entry name" value="Enolase-like_N"/>
</dbReference>
<evidence type="ECO:0000256" key="4">
    <source>
        <dbReference type="ARBA" id="ARBA00017068"/>
    </source>
</evidence>
<dbReference type="FunFam" id="3.30.390.10:FF:000001">
    <property type="entry name" value="Enolase"/>
    <property type="match status" value="1"/>
</dbReference>
<feature type="domain" description="Enolase C-terminal TIM barrel" evidence="13">
    <location>
        <begin position="142"/>
        <end position="432"/>
    </location>
</feature>
<feature type="binding site" evidence="11">
    <location>
        <position position="319"/>
    </location>
    <ligand>
        <name>substrate</name>
    </ligand>
</feature>
<feature type="binding site" evidence="12">
    <location>
        <position position="245"/>
    </location>
    <ligand>
        <name>Mg(2+)</name>
        <dbReference type="ChEBI" id="CHEBI:18420"/>
    </ligand>
</feature>
<evidence type="ECO:0000313" key="16">
    <source>
        <dbReference type="EnsemblMetazoa" id="HelroP184900"/>
    </source>
</evidence>
<dbReference type="Proteomes" id="UP000015101">
    <property type="component" value="Unassembled WGS sequence"/>
</dbReference>
<evidence type="ECO:0000313" key="17">
    <source>
        <dbReference type="Proteomes" id="UP000015101"/>
    </source>
</evidence>
<name>T1FM52_HELRO</name>
<evidence type="ECO:0000256" key="1">
    <source>
        <dbReference type="ARBA" id="ARBA00005031"/>
    </source>
</evidence>
<dbReference type="GO" id="GO:0000287">
    <property type="term" value="F:magnesium ion binding"/>
    <property type="evidence" value="ECO:0007669"/>
    <property type="project" value="InterPro"/>
</dbReference>
<evidence type="ECO:0000256" key="7">
    <source>
        <dbReference type="ARBA" id="ARBA00023239"/>
    </source>
</evidence>
<protein>
    <recommendedName>
        <fullName evidence="4">Enolase</fullName>
        <ecNumber evidence="3">4.2.1.11</ecNumber>
    </recommendedName>
    <alternativeName>
        <fullName evidence="8">2-phospho-D-glycerate hydro-lyase</fullName>
    </alternativeName>
    <alternativeName>
        <fullName evidence="9">2-phosphoglycerate dehydratase</fullName>
    </alternativeName>
</protein>
<dbReference type="InParanoid" id="T1FM52"/>
<dbReference type="CDD" id="cd03313">
    <property type="entry name" value="enolase"/>
    <property type="match status" value="1"/>
</dbReference>
<reference evidence="16" key="3">
    <citation type="submission" date="2015-06" db="UniProtKB">
        <authorList>
            <consortium name="EnsemblMetazoa"/>
        </authorList>
    </citation>
    <scope>IDENTIFICATION</scope>
</reference>
<evidence type="ECO:0000256" key="11">
    <source>
        <dbReference type="PIRSR" id="PIRSR001400-2"/>
    </source>
</evidence>
<reference evidence="17" key="1">
    <citation type="submission" date="2012-12" db="EMBL/GenBank/DDBJ databases">
        <authorList>
            <person name="Hellsten U."/>
            <person name="Grimwood J."/>
            <person name="Chapman J.A."/>
            <person name="Shapiro H."/>
            <person name="Aerts A."/>
            <person name="Otillar R.P."/>
            <person name="Terry A.Y."/>
            <person name="Boore J.L."/>
            <person name="Simakov O."/>
            <person name="Marletaz F."/>
            <person name="Cho S.-J."/>
            <person name="Edsinger-Gonzales E."/>
            <person name="Havlak P."/>
            <person name="Kuo D.-H."/>
            <person name="Larsson T."/>
            <person name="Lv J."/>
            <person name="Arendt D."/>
            <person name="Savage R."/>
            <person name="Osoegawa K."/>
            <person name="de Jong P."/>
            <person name="Lindberg D.R."/>
            <person name="Seaver E.C."/>
            <person name="Weisblat D.A."/>
            <person name="Putnam N.H."/>
            <person name="Grigoriev I.V."/>
            <person name="Rokhsar D.S."/>
        </authorList>
    </citation>
    <scope>NUCLEOTIDE SEQUENCE</scope>
</reference>
<comment type="similarity">
    <text evidence="2">Belongs to the enolase family.</text>
</comment>
<dbReference type="FunCoup" id="T1FM52">
    <property type="interactions" value="700"/>
</dbReference>
<dbReference type="RefSeq" id="XP_009015226.1">
    <property type="nucleotide sequence ID" value="XM_009016978.1"/>
</dbReference>
<dbReference type="CTD" id="20209901"/>
<dbReference type="EnsemblMetazoa" id="HelroT184900">
    <property type="protein sequence ID" value="HelroP184900"/>
    <property type="gene ID" value="HelroG184900"/>
</dbReference>
<comment type="cofactor">
    <cofactor evidence="12">
        <name>Mg(2+)</name>
        <dbReference type="ChEBI" id="CHEBI:18420"/>
    </cofactor>
    <text evidence="12">Mg(2+) is required for catalysis and for stabilizing the dimer.</text>
</comment>
<evidence type="ECO:0000259" key="13">
    <source>
        <dbReference type="SMART" id="SM01192"/>
    </source>
</evidence>
<accession>T1FM52</accession>
<dbReference type="Pfam" id="PF00113">
    <property type="entry name" value="Enolase_C"/>
    <property type="match status" value="1"/>
</dbReference>
<dbReference type="SFLD" id="SFLDS00001">
    <property type="entry name" value="Enolase"/>
    <property type="match status" value="1"/>
</dbReference>
<dbReference type="GO" id="GO:0000015">
    <property type="term" value="C:phosphopyruvate hydratase complex"/>
    <property type="evidence" value="ECO:0000318"/>
    <property type="project" value="GO_Central"/>
</dbReference>
<keyword evidence="5 12" id="KW-0460">Magnesium</keyword>
<dbReference type="NCBIfam" id="TIGR01060">
    <property type="entry name" value="eno"/>
    <property type="match status" value="1"/>
</dbReference>
<sequence length="436" mass="47235">MVIQKLHARQIFDSRGNPTVEVDLTTDKGTFRAAVPSGASTGIHEALELRDKVAADYHGKGVLKAVGNINNIIAPALVGKEIDVTNQSCVDEFLLKLDGTENKSKLGANAILGVSLAVCQAGAKQKGVPLYRHIADLAGNKELVLPVPAFNVINGGSHAGNKLAMQEFMLLPTGASSFTQAMKMGSEVYHHLKSVIKAKYGQDACNVGDEGGFAPNIQNNEEGLELLKTAIEKAGYTGKIEIGMDVAASEFYKSEKYDLDFKNPKSDPAQWLTSDQLFEVYKGFLAKYPVVSIEDAFDQDDWAAWTKMNSQVQIQLVGDDLTVTNPKRVNIAIEKKACNCLLLKVNQIGSVSESIQACKLAQSAGWGVMVSHRSGETEDTFIADLVVGLCTGQIKTGAPCRSERLAKYNQLLRIEEELHGSAKYAGKHFRNPLKHA</sequence>